<protein>
    <recommendedName>
        <fullName evidence="1">HNH nuclease domain-containing protein</fullName>
    </recommendedName>
</protein>
<organism evidence="2 3">
    <name type="scientific">Rhodococcus rhodochrous</name>
    <dbReference type="NCBI Taxonomy" id="1829"/>
    <lineage>
        <taxon>Bacteria</taxon>
        <taxon>Bacillati</taxon>
        <taxon>Actinomycetota</taxon>
        <taxon>Actinomycetes</taxon>
        <taxon>Mycobacteriales</taxon>
        <taxon>Nocardiaceae</taxon>
        <taxon>Rhodococcus</taxon>
    </lineage>
</organism>
<reference evidence="2 3" key="1">
    <citation type="journal article" date="2021" name="Front. Microbiol.">
        <title>Bacterial Transformation of Aromatic Monomers in Softwood Black Liquor.</title>
        <authorList>
            <person name="Navas L.E."/>
            <person name="Dexter G."/>
            <person name="Liu J."/>
            <person name="Levy-Booth D."/>
            <person name="Cho M."/>
            <person name="Jang S.K."/>
            <person name="Mansfield S.D."/>
            <person name="Renneckar S."/>
            <person name="Mohn W.W."/>
            <person name="Eltis L.D."/>
        </authorList>
    </citation>
    <scope>NUCLEOTIDE SEQUENCE [LARGE SCALE GENOMIC DNA]</scope>
    <source>
        <strain evidence="2 3">GD02</strain>
    </source>
</reference>
<dbReference type="Pfam" id="PF13391">
    <property type="entry name" value="HNH_2"/>
    <property type="match status" value="1"/>
</dbReference>
<name>A0AA46WXV2_RHORH</name>
<proteinExistence type="predicted"/>
<dbReference type="InterPro" id="IPR003615">
    <property type="entry name" value="HNH_nuc"/>
</dbReference>
<dbReference type="AlphaFoldDB" id="A0AA46WXV2"/>
<dbReference type="EMBL" id="CP083974">
    <property type="protein sequence ID" value="UZF45376.1"/>
    <property type="molecule type" value="Genomic_DNA"/>
</dbReference>
<gene>
    <name evidence="2" type="ORF">KUM34_001275</name>
</gene>
<dbReference type="RefSeq" id="WP_229582269.1">
    <property type="nucleotide sequence ID" value="NZ_CP083974.1"/>
</dbReference>
<evidence type="ECO:0000313" key="3">
    <source>
        <dbReference type="Proteomes" id="UP001162740"/>
    </source>
</evidence>
<evidence type="ECO:0000313" key="2">
    <source>
        <dbReference type="EMBL" id="UZF45376.1"/>
    </source>
</evidence>
<dbReference type="Proteomes" id="UP001162740">
    <property type="component" value="Chromosome"/>
</dbReference>
<evidence type="ECO:0000259" key="1">
    <source>
        <dbReference type="Pfam" id="PF13391"/>
    </source>
</evidence>
<sequence>MQLGDGRTAWLTLSTTSNYRRLVDGDKYDDNPESHYSWNNLVTHHATVQPGDVFVLWNKEILLGMSIVEHIEVGRGKAKRTRCVYCNRAAVTKRSTMDPPYKCEKCRRTFPGPPIIDEVDVTTYRSDHAQAWTPLEGLLNGQQLRALCVSPKAQDSFRRLRWDLFQRALHEVATGDPFGAIEVAGQQIAGGHTRVMTRVRRGQGIFRAKLLAQYGHWCAFTGPCPPEVLEAGHLYSYAKVGEHRDGGGLLLRRDIHRLFDSGLLAIDGSGLIHLAEELREYATYAPLHGLPVQVPLTDTHRRWLRLHWQQHRGMNHG</sequence>
<accession>A0AA46WXV2</accession>
<feature type="domain" description="HNH nuclease" evidence="1">
    <location>
        <begin position="218"/>
        <end position="267"/>
    </location>
</feature>